<evidence type="ECO:0000313" key="7">
    <source>
        <dbReference type="Proteomes" id="UP001216057"/>
    </source>
</evidence>
<evidence type="ECO:0000313" key="6">
    <source>
        <dbReference type="EMBL" id="MDG2945859.1"/>
    </source>
</evidence>
<accession>A0ABT6ET20</accession>
<dbReference type="Gene3D" id="3.40.190.290">
    <property type="match status" value="1"/>
</dbReference>
<keyword evidence="3" id="KW-0238">DNA-binding</keyword>
<keyword evidence="2" id="KW-0805">Transcription regulation</keyword>
<dbReference type="InterPro" id="IPR036388">
    <property type="entry name" value="WH-like_DNA-bd_sf"/>
</dbReference>
<comment type="caution">
    <text evidence="6">The sequence shown here is derived from an EMBL/GenBank/DDBJ whole genome shotgun (WGS) entry which is preliminary data.</text>
</comment>
<dbReference type="PROSITE" id="PS50931">
    <property type="entry name" value="HTH_LYSR"/>
    <property type="match status" value="1"/>
</dbReference>
<sequence length="305" mass="34752">MNKLDALRYFCVASETLNFRETAVRLSVSPQVISRTIAELENTLGEPLFKRNTRNVQLTEFGQQFLVEARQFLNEEARLFSFAKTNQQAIQGSVQITVPPLPHHTQILADLLQAIAPYPNLAIDWRVDLTSLKAVDNQIDMGIRICQKPEPDWIAHHLATVEEKIVASPTLIEKLGMPADLTDLAKRYPLAAMFNALQGRIWQWQINAEHTITPLAPKFISNDMTSELQATLSGQVCAQLLDIFCQPYLDSGELVELFPDIPKQPWQIYLYRPYQTVTPLRIVKVFELLREILSKRLDFGANLQK</sequence>
<dbReference type="PANTHER" id="PTHR30537:SF5">
    <property type="entry name" value="HTH-TYPE TRANSCRIPTIONAL ACTIVATOR TTDR-RELATED"/>
    <property type="match status" value="1"/>
</dbReference>
<dbReference type="InterPro" id="IPR005119">
    <property type="entry name" value="LysR_subst-bd"/>
</dbReference>
<dbReference type="RefSeq" id="WP_317485845.1">
    <property type="nucleotide sequence ID" value="NZ_JARQTX010000006.1"/>
</dbReference>
<name>A0ABT6ET20_9PAST</name>
<dbReference type="PANTHER" id="PTHR30537">
    <property type="entry name" value="HTH-TYPE TRANSCRIPTIONAL REGULATOR"/>
    <property type="match status" value="1"/>
</dbReference>
<dbReference type="InterPro" id="IPR000847">
    <property type="entry name" value="LysR_HTH_N"/>
</dbReference>
<protein>
    <submittedName>
        <fullName evidence="6">LysR family transcriptional regulator</fullName>
    </submittedName>
</protein>
<comment type="similarity">
    <text evidence="1">Belongs to the LysR transcriptional regulatory family.</text>
</comment>
<organism evidence="6 7">
    <name type="scientific">Exercitatus varius</name>
    <dbReference type="NCBI Taxonomy" id="67857"/>
    <lineage>
        <taxon>Bacteria</taxon>
        <taxon>Pseudomonadati</taxon>
        <taxon>Pseudomonadota</taxon>
        <taxon>Gammaproteobacteria</taxon>
        <taxon>Pasteurellales</taxon>
        <taxon>Pasteurellaceae</taxon>
        <taxon>Exercitatus</taxon>
    </lineage>
</organism>
<evidence type="ECO:0000256" key="4">
    <source>
        <dbReference type="ARBA" id="ARBA00023163"/>
    </source>
</evidence>
<proteinExistence type="inferred from homology"/>
<dbReference type="SUPFAM" id="SSF53850">
    <property type="entry name" value="Periplasmic binding protein-like II"/>
    <property type="match status" value="1"/>
</dbReference>
<dbReference type="Proteomes" id="UP001216057">
    <property type="component" value="Unassembled WGS sequence"/>
</dbReference>
<dbReference type="InterPro" id="IPR036390">
    <property type="entry name" value="WH_DNA-bd_sf"/>
</dbReference>
<dbReference type="Gene3D" id="1.10.10.10">
    <property type="entry name" value="Winged helix-like DNA-binding domain superfamily/Winged helix DNA-binding domain"/>
    <property type="match status" value="1"/>
</dbReference>
<keyword evidence="4" id="KW-0804">Transcription</keyword>
<evidence type="ECO:0000256" key="2">
    <source>
        <dbReference type="ARBA" id="ARBA00023015"/>
    </source>
</evidence>
<evidence type="ECO:0000259" key="5">
    <source>
        <dbReference type="PROSITE" id="PS50931"/>
    </source>
</evidence>
<dbReference type="InterPro" id="IPR058163">
    <property type="entry name" value="LysR-type_TF_proteobact-type"/>
</dbReference>
<evidence type="ECO:0000256" key="3">
    <source>
        <dbReference type="ARBA" id="ARBA00023125"/>
    </source>
</evidence>
<evidence type="ECO:0000256" key="1">
    <source>
        <dbReference type="ARBA" id="ARBA00009437"/>
    </source>
</evidence>
<feature type="domain" description="HTH lysR-type" evidence="5">
    <location>
        <begin position="1"/>
        <end position="59"/>
    </location>
</feature>
<gene>
    <name evidence="6" type="ORF">P7M32_05375</name>
</gene>
<dbReference type="SUPFAM" id="SSF46785">
    <property type="entry name" value="Winged helix' DNA-binding domain"/>
    <property type="match status" value="1"/>
</dbReference>
<reference evidence="6 7" key="1">
    <citation type="submission" date="2023-03" db="EMBL/GenBank/DDBJ databases">
        <title>Classification of Bisgaard taxon 6 and taxon 10 as Exercitatus varius gen. nov., spec. nov.</title>
        <authorList>
            <person name="Christensen H."/>
        </authorList>
    </citation>
    <scope>NUCLEOTIDE SEQUENCE [LARGE SCALE GENOMIC DNA]</scope>
    <source>
        <strain evidence="6 7">23350_01</strain>
    </source>
</reference>
<dbReference type="Pfam" id="PF00126">
    <property type="entry name" value="HTH_1"/>
    <property type="match status" value="1"/>
</dbReference>
<dbReference type="EMBL" id="JARQTX010000006">
    <property type="protein sequence ID" value="MDG2945859.1"/>
    <property type="molecule type" value="Genomic_DNA"/>
</dbReference>
<dbReference type="Pfam" id="PF03466">
    <property type="entry name" value="LysR_substrate"/>
    <property type="match status" value="1"/>
</dbReference>
<keyword evidence="7" id="KW-1185">Reference proteome</keyword>